<name>A0ABW6Q7B0_9ACTN</name>
<reference evidence="3 4" key="1">
    <citation type="submission" date="2024-09" db="EMBL/GenBank/DDBJ databases">
        <title>The Natural Products Discovery Center: Release of the First 8490 Sequenced Strains for Exploring Actinobacteria Biosynthetic Diversity.</title>
        <authorList>
            <person name="Kalkreuter E."/>
            <person name="Kautsar S.A."/>
            <person name="Yang D."/>
            <person name="Bader C.D."/>
            <person name="Teijaro C.N."/>
            <person name="Fluegel L."/>
            <person name="Davis C.M."/>
            <person name="Simpson J.R."/>
            <person name="Lauterbach L."/>
            <person name="Steele A.D."/>
            <person name="Gui C."/>
            <person name="Meng S."/>
            <person name="Li G."/>
            <person name="Viehrig K."/>
            <person name="Ye F."/>
            <person name="Su P."/>
            <person name="Kiefer A.F."/>
            <person name="Nichols A."/>
            <person name="Cepeda A.J."/>
            <person name="Yan W."/>
            <person name="Fan B."/>
            <person name="Jiang Y."/>
            <person name="Adhikari A."/>
            <person name="Zheng C.-J."/>
            <person name="Schuster L."/>
            <person name="Cowan T.M."/>
            <person name="Smanski M.J."/>
            <person name="Chevrette M.G."/>
            <person name="De Carvalho L.P.S."/>
            <person name="Shen B."/>
        </authorList>
    </citation>
    <scope>NUCLEOTIDE SEQUENCE [LARGE SCALE GENOMIC DNA]</scope>
    <source>
        <strain evidence="3 4">NPDC058328</strain>
    </source>
</reference>
<keyword evidence="4" id="KW-1185">Reference proteome</keyword>
<feature type="transmembrane region" description="Helical" evidence="2">
    <location>
        <begin position="142"/>
        <end position="162"/>
    </location>
</feature>
<accession>A0ABW6Q7B0</accession>
<evidence type="ECO:0008006" key="5">
    <source>
        <dbReference type="Google" id="ProtNLM"/>
    </source>
</evidence>
<comment type="caution">
    <text evidence="3">The sequence shown here is derived from an EMBL/GenBank/DDBJ whole genome shotgun (WGS) entry which is preliminary data.</text>
</comment>
<gene>
    <name evidence="3" type="ORF">ACFVZC_16995</name>
</gene>
<keyword evidence="2" id="KW-1133">Transmembrane helix</keyword>
<keyword evidence="2" id="KW-0812">Transmembrane</keyword>
<dbReference type="EMBL" id="JBHVZQ010000013">
    <property type="protein sequence ID" value="MFF1275092.1"/>
    <property type="molecule type" value="Genomic_DNA"/>
</dbReference>
<dbReference type="RefSeq" id="WP_388235419.1">
    <property type="nucleotide sequence ID" value="NZ_JBHVZQ010000013.1"/>
</dbReference>
<protein>
    <recommendedName>
        <fullName evidence="5">Integral membrane protein</fullName>
    </recommendedName>
</protein>
<feature type="region of interest" description="Disordered" evidence="1">
    <location>
        <begin position="351"/>
        <end position="370"/>
    </location>
</feature>
<keyword evidence="2" id="KW-0472">Membrane</keyword>
<evidence type="ECO:0000256" key="2">
    <source>
        <dbReference type="SAM" id="Phobius"/>
    </source>
</evidence>
<feature type="transmembrane region" description="Helical" evidence="2">
    <location>
        <begin position="174"/>
        <end position="193"/>
    </location>
</feature>
<feature type="transmembrane region" description="Helical" evidence="2">
    <location>
        <begin position="205"/>
        <end position="228"/>
    </location>
</feature>
<evidence type="ECO:0000313" key="4">
    <source>
        <dbReference type="Proteomes" id="UP001601627"/>
    </source>
</evidence>
<evidence type="ECO:0000256" key="1">
    <source>
        <dbReference type="SAM" id="MobiDB-lite"/>
    </source>
</evidence>
<organism evidence="3 4">
    <name type="scientific">Streptomyces marokkonensis</name>
    <dbReference type="NCBI Taxonomy" id="324855"/>
    <lineage>
        <taxon>Bacteria</taxon>
        <taxon>Bacillati</taxon>
        <taxon>Actinomycetota</taxon>
        <taxon>Actinomycetes</taxon>
        <taxon>Kitasatosporales</taxon>
        <taxon>Streptomycetaceae</taxon>
        <taxon>Streptomyces</taxon>
    </lineage>
</organism>
<proteinExistence type="predicted"/>
<evidence type="ECO:0000313" key="3">
    <source>
        <dbReference type="EMBL" id="MFF1275092.1"/>
    </source>
</evidence>
<dbReference type="Proteomes" id="UP001601627">
    <property type="component" value="Unassembled WGS sequence"/>
</dbReference>
<sequence>MTDARKAIRRPRWAVVLWALACALLLAGAGLAVSAVPGAGAREREWRSAAPCAPGTPAADGGDCLGTVTAVIGRTDARRPKKTSWLYFTDGRPMRRLAVSSEAAEEFRAGDRVRLTVWRGVVREVAGDRYVWRHHTPGAGDFAMVAAGLTLAAGYPAARILLLVRGRRRPDDEVLPSALPFGAALVVTALWLLPLCYLHPTAPFATPATTAWTSLGTLTTLTLLIGAWRATRIRPPGESGTPSAEPAGGEVFLPARFLEATDYNPHHFGTHVVVGGDGPPAVVPHPGPGRFAARPIPVSRLTVLRVRRPRGSDSGLVPSGWHVAELDDSGTPVHLAAAPADLTRILCELPPRSRRGAHPARRDTGTNAGM</sequence>